<feature type="compositionally biased region" description="Low complexity" evidence="1">
    <location>
        <begin position="1"/>
        <end position="13"/>
    </location>
</feature>
<dbReference type="OrthoDB" id="4935320at2"/>
<feature type="compositionally biased region" description="Low complexity" evidence="1">
    <location>
        <begin position="20"/>
        <end position="41"/>
    </location>
</feature>
<feature type="transmembrane region" description="Helical" evidence="2">
    <location>
        <begin position="157"/>
        <end position="178"/>
    </location>
</feature>
<evidence type="ECO:0000256" key="2">
    <source>
        <dbReference type="SAM" id="Phobius"/>
    </source>
</evidence>
<comment type="caution">
    <text evidence="3">The sequence shown here is derived from an EMBL/GenBank/DDBJ whole genome shotgun (WGS) entry which is preliminary data.</text>
</comment>
<feature type="transmembrane region" description="Helical" evidence="2">
    <location>
        <begin position="59"/>
        <end position="80"/>
    </location>
</feature>
<keyword evidence="2" id="KW-0472">Membrane</keyword>
<protein>
    <submittedName>
        <fullName evidence="3">Uncharacterized protein</fullName>
    </submittedName>
</protein>
<sequence length="268" mass="28112">MTTTTTSSPTRGNNGKKNRNTTGETTPDPSADTTTGTAVDTGGRGRRVNSGERTPATRFAFGITEVAAPTVLVTALLAVVAQHDARDLGHGVLSGVIAVLFGTVVPMSFVFFGVRQRRWSDHHVPERSKRMQPMLFGCASVAVGYVLLRATDAPKDIVTVYAAMITEALILTAITRFWKISGHVAAAASCATVVTFVYGPVLAFTWAAVPVIAWARVQTRKARLAEAHAAGTADDHDELDGHTPAQTVAAALVAAAIVTTAYVTIGGL</sequence>
<accession>A0A1S1RM95</accession>
<feature type="transmembrane region" description="Helical" evidence="2">
    <location>
        <begin position="245"/>
        <end position="265"/>
    </location>
</feature>
<dbReference type="AlphaFoldDB" id="A0A1S1RM95"/>
<organism evidence="3 4">
    <name type="scientific">Parafrankia soli</name>
    <dbReference type="NCBI Taxonomy" id="2599596"/>
    <lineage>
        <taxon>Bacteria</taxon>
        <taxon>Bacillati</taxon>
        <taxon>Actinomycetota</taxon>
        <taxon>Actinomycetes</taxon>
        <taxon>Frankiales</taxon>
        <taxon>Frankiaceae</taxon>
        <taxon>Parafrankia</taxon>
    </lineage>
</organism>
<evidence type="ECO:0000256" key="1">
    <source>
        <dbReference type="SAM" id="MobiDB-lite"/>
    </source>
</evidence>
<name>A0A1S1RM95_9ACTN</name>
<feature type="transmembrane region" description="Helical" evidence="2">
    <location>
        <begin position="92"/>
        <end position="114"/>
    </location>
</feature>
<keyword evidence="2" id="KW-1133">Transmembrane helix</keyword>
<gene>
    <name evidence="3" type="ORF">BBK14_01465</name>
</gene>
<feature type="region of interest" description="Disordered" evidence="1">
    <location>
        <begin position="1"/>
        <end position="53"/>
    </location>
</feature>
<dbReference type="EMBL" id="MAXA01000001">
    <property type="protein sequence ID" value="OHV46949.1"/>
    <property type="molecule type" value="Genomic_DNA"/>
</dbReference>
<feature type="transmembrane region" description="Helical" evidence="2">
    <location>
        <begin position="134"/>
        <end position="151"/>
    </location>
</feature>
<evidence type="ECO:0000313" key="3">
    <source>
        <dbReference type="EMBL" id="OHV46949.1"/>
    </source>
</evidence>
<proteinExistence type="predicted"/>
<keyword evidence="2" id="KW-0812">Transmembrane</keyword>
<reference evidence="4" key="1">
    <citation type="submission" date="2016-07" db="EMBL/GenBank/DDBJ databases">
        <title>Frankia sp. NRRL B-16219 Genome sequencing.</title>
        <authorList>
            <person name="Ghodhbane-Gtari F."/>
            <person name="Swanson E."/>
            <person name="Gueddou A."/>
            <person name="Louati M."/>
            <person name="Nouioui I."/>
            <person name="Hezbri K."/>
            <person name="Abebe-Akele F."/>
            <person name="Simpson S."/>
            <person name="Morris K."/>
            <person name="Thomas K."/>
            <person name="Gtari M."/>
            <person name="Tisa L.S."/>
        </authorList>
    </citation>
    <scope>NUCLEOTIDE SEQUENCE [LARGE SCALE GENOMIC DNA]</scope>
    <source>
        <strain evidence="4">NRRL B-16219</strain>
    </source>
</reference>
<evidence type="ECO:0000313" key="4">
    <source>
        <dbReference type="Proteomes" id="UP000179769"/>
    </source>
</evidence>
<feature type="transmembrane region" description="Helical" evidence="2">
    <location>
        <begin position="190"/>
        <end position="215"/>
    </location>
</feature>
<keyword evidence="4" id="KW-1185">Reference proteome</keyword>
<dbReference type="Proteomes" id="UP000179769">
    <property type="component" value="Unassembled WGS sequence"/>
</dbReference>